<feature type="transmembrane region" description="Helical" evidence="1">
    <location>
        <begin position="129"/>
        <end position="153"/>
    </location>
</feature>
<organism evidence="2 3">
    <name type="scientific">Mycoplasmopsis columboralis</name>
    <dbReference type="NCBI Taxonomy" id="171282"/>
    <lineage>
        <taxon>Bacteria</taxon>
        <taxon>Bacillati</taxon>
        <taxon>Mycoplasmatota</taxon>
        <taxon>Mycoplasmoidales</taxon>
        <taxon>Metamycoplasmataceae</taxon>
        <taxon>Mycoplasmopsis</taxon>
    </lineage>
</organism>
<feature type="transmembrane region" description="Helical" evidence="1">
    <location>
        <begin position="64"/>
        <end position="83"/>
    </location>
</feature>
<keyword evidence="1" id="KW-0812">Transmembrane</keyword>
<feature type="transmembrane region" description="Helical" evidence="1">
    <location>
        <begin position="89"/>
        <end position="108"/>
    </location>
</feature>
<protein>
    <submittedName>
        <fullName evidence="2">Predicted membrane protein</fullName>
    </submittedName>
</protein>
<keyword evidence="1" id="KW-1133">Transmembrane helix</keyword>
<accession>A0A449B724</accession>
<feature type="transmembrane region" description="Helical" evidence="1">
    <location>
        <begin position="173"/>
        <end position="198"/>
    </location>
</feature>
<keyword evidence="1" id="KW-0472">Membrane</keyword>
<dbReference type="EMBL" id="LR215039">
    <property type="protein sequence ID" value="VEU76387.1"/>
    <property type="molecule type" value="Genomic_DNA"/>
</dbReference>
<reference evidence="2 3" key="1">
    <citation type="submission" date="2019-01" db="EMBL/GenBank/DDBJ databases">
        <authorList>
            <consortium name="Pathogen Informatics"/>
        </authorList>
    </citation>
    <scope>NUCLEOTIDE SEQUENCE [LARGE SCALE GENOMIC DNA]</scope>
    <source>
        <strain evidence="2 3">NCTC10179</strain>
    </source>
</reference>
<sequence>MKKPRTRLTTSVIAYLAFWLSLFILFTFSNIGIIPLGPVSLNLVTFLLVLCCAHLGFRGGFWGGVFLGCCSFFAAIVFGRVLFQYPLISVLPRILLGLVVFLLMNIAENTIKKIKLKSTKKSFVGAMTILIYFFVGSFSALANTLLVTAGVFLQQGLFGDNLIPFDKWVLLVWINAVLEFFAIGLITAMSSLFLFWLAQKRNVWFTHKNKW</sequence>
<evidence type="ECO:0000313" key="2">
    <source>
        <dbReference type="EMBL" id="VEU76387.1"/>
    </source>
</evidence>
<evidence type="ECO:0000256" key="1">
    <source>
        <dbReference type="SAM" id="Phobius"/>
    </source>
</evidence>
<feature type="transmembrane region" description="Helical" evidence="1">
    <location>
        <begin position="12"/>
        <end position="33"/>
    </location>
</feature>
<dbReference type="Proteomes" id="UP000289497">
    <property type="component" value="Chromosome"/>
</dbReference>
<dbReference type="RefSeq" id="WP_036434684.1">
    <property type="nucleotide sequence ID" value="NZ_LR215039.1"/>
</dbReference>
<dbReference type="KEGG" id="mcou:NCTC10179_00566"/>
<evidence type="ECO:0000313" key="3">
    <source>
        <dbReference type="Proteomes" id="UP000289497"/>
    </source>
</evidence>
<dbReference type="OrthoDB" id="398992at2"/>
<proteinExistence type="predicted"/>
<gene>
    <name evidence="2" type="ORF">NCTC10179_00566</name>
</gene>
<keyword evidence="3" id="KW-1185">Reference proteome</keyword>
<dbReference type="Gene3D" id="1.10.1760.20">
    <property type="match status" value="1"/>
</dbReference>
<feature type="transmembrane region" description="Helical" evidence="1">
    <location>
        <begin position="39"/>
        <end position="57"/>
    </location>
</feature>
<name>A0A449B724_9BACT</name>
<dbReference type="AlphaFoldDB" id="A0A449B724"/>